<keyword evidence="3" id="KW-0479">Metal-binding</keyword>
<dbReference type="SMART" id="SM00355">
    <property type="entry name" value="ZnF_C2H2"/>
    <property type="match status" value="8"/>
</dbReference>
<feature type="region of interest" description="Disordered" evidence="13">
    <location>
        <begin position="286"/>
        <end position="374"/>
    </location>
</feature>
<evidence type="ECO:0000256" key="3">
    <source>
        <dbReference type="ARBA" id="ARBA00022723"/>
    </source>
</evidence>
<dbReference type="GO" id="GO:0061629">
    <property type="term" value="F:RNA polymerase II-specific DNA-binding transcription factor binding"/>
    <property type="evidence" value="ECO:0007669"/>
    <property type="project" value="InterPro"/>
</dbReference>
<dbReference type="GO" id="GO:0045944">
    <property type="term" value="P:positive regulation of transcription by RNA polymerase II"/>
    <property type="evidence" value="ECO:0007669"/>
    <property type="project" value="TreeGrafter"/>
</dbReference>
<dbReference type="GO" id="GO:0005634">
    <property type="term" value="C:nucleus"/>
    <property type="evidence" value="ECO:0007669"/>
    <property type="project" value="UniProtKB-SubCell"/>
</dbReference>
<dbReference type="GO" id="GO:0000122">
    <property type="term" value="P:negative regulation of transcription by RNA polymerase II"/>
    <property type="evidence" value="ECO:0007669"/>
    <property type="project" value="TreeGrafter"/>
</dbReference>
<dbReference type="Gene3D" id="3.30.160.60">
    <property type="entry name" value="Classic Zinc Finger"/>
    <property type="match status" value="2"/>
</dbReference>
<dbReference type="GO" id="GO:0009653">
    <property type="term" value="P:anatomical structure morphogenesis"/>
    <property type="evidence" value="ECO:0007669"/>
    <property type="project" value="UniProtKB-ARBA"/>
</dbReference>
<feature type="domain" description="CCHC FOG-type" evidence="15">
    <location>
        <begin position="137"/>
        <end position="170"/>
    </location>
</feature>
<feature type="compositionally biased region" description="Polar residues" evidence="13">
    <location>
        <begin position="306"/>
        <end position="316"/>
    </location>
</feature>
<dbReference type="InterPro" id="IPR059121">
    <property type="entry name" value="CCHC_ZFPM2-like"/>
</dbReference>
<evidence type="ECO:0000256" key="2">
    <source>
        <dbReference type="ARBA" id="ARBA00022491"/>
    </source>
</evidence>
<feature type="domain" description="C2H2-type" evidence="14">
    <location>
        <begin position="97"/>
        <end position="124"/>
    </location>
</feature>
<dbReference type="InterPro" id="IPR034731">
    <property type="entry name" value="Znf_CCHC_FOG"/>
</dbReference>
<feature type="domain" description="CCHC FOG-type" evidence="15">
    <location>
        <begin position="746"/>
        <end position="779"/>
    </location>
</feature>
<dbReference type="PANTHER" id="PTHR12958:SF3">
    <property type="entry name" value="ZINC FINGER PROTEIN USH"/>
    <property type="match status" value="1"/>
</dbReference>
<dbReference type="InterPro" id="IPR039746">
    <property type="entry name" value="FOG"/>
</dbReference>
<dbReference type="EnsemblMetazoa" id="SMAR003842-RA">
    <property type="protein sequence ID" value="SMAR003842-PA"/>
    <property type="gene ID" value="SMAR003842"/>
</dbReference>
<dbReference type="GO" id="GO:0007507">
    <property type="term" value="P:heart development"/>
    <property type="evidence" value="ECO:0007669"/>
    <property type="project" value="TreeGrafter"/>
</dbReference>
<dbReference type="SUPFAM" id="SSF57667">
    <property type="entry name" value="beta-beta-alpha zinc fingers"/>
    <property type="match status" value="5"/>
</dbReference>
<dbReference type="InterPro" id="IPR036236">
    <property type="entry name" value="Znf_C2H2_sf"/>
</dbReference>
<keyword evidence="5 12" id="KW-0863">Zinc-finger</keyword>
<dbReference type="PROSITE" id="PS51810">
    <property type="entry name" value="ZF_CCHC_FOG"/>
    <property type="match status" value="4"/>
</dbReference>
<feature type="domain" description="C2H2-type" evidence="14">
    <location>
        <begin position="654"/>
        <end position="682"/>
    </location>
</feature>
<dbReference type="GO" id="GO:0003677">
    <property type="term" value="F:DNA binding"/>
    <property type="evidence" value="ECO:0007669"/>
    <property type="project" value="UniProtKB-KW"/>
</dbReference>
<organism evidence="16 17">
    <name type="scientific">Strigamia maritima</name>
    <name type="common">European centipede</name>
    <name type="synonym">Geophilus maritimus</name>
    <dbReference type="NCBI Taxonomy" id="126957"/>
    <lineage>
        <taxon>Eukaryota</taxon>
        <taxon>Metazoa</taxon>
        <taxon>Ecdysozoa</taxon>
        <taxon>Arthropoda</taxon>
        <taxon>Myriapoda</taxon>
        <taxon>Chilopoda</taxon>
        <taxon>Pleurostigmophora</taxon>
        <taxon>Geophilomorpha</taxon>
        <taxon>Linotaeniidae</taxon>
        <taxon>Strigamia</taxon>
    </lineage>
</organism>
<evidence type="ECO:0000256" key="1">
    <source>
        <dbReference type="ARBA" id="ARBA00004123"/>
    </source>
</evidence>
<keyword evidence="8" id="KW-0238">DNA-binding</keyword>
<keyword evidence="4" id="KW-0677">Repeat</keyword>
<keyword evidence="7" id="KW-0805">Transcription regulation</keyword>
<feature type="compositionally biased region" description="Basic and acidic residues" evidence="13">
    <location>
        <begin position="322"/>
        <end position="339"/>
    </location>
</feature>
<evidence type="ECO:0000256" key="6">
    <source>
        <dbReference type="ARBA" id="ARBA00022833"/>
    </source>
</evidence>
<evidence type="ECO:0000256" key="8">
    <source>
        <dbReference type="ARBA" id="ARBA00023125"/>
    </source>
</evidence>
<evidence type="ECO:0000256" key="4">
    <source>
        <dbReference type="ARBA" id="ARBA00022737"/>
    </source>
</evidence>
<feature type="domain" description="CCHC FOG-type" evidence="15">
    <location>
        <begin position="470"/>
        <end position="503"/>
    </location>
</feature>
<dbReference type="STRING" id="126957.T1IRZ0"/>
<feature type="compositionally biased region" description="Polar residues" evidence="13">
    <location>
        <begin position="710"/>
        <end position="726"/>
    </location>
</feature>
<evidence type="ECO:0000256" key="12">
    <source>
        <dbReference type="PROSITE-ProRule" id="PRU00042"/>
    </source>
</evidence>
<evidence type="ECO:0000256" key="11">
    <source>
        <dbReference type="ARBA" id="ARBA00023242"/>
    </source>
</evidence>
<dbReference type="Proteomes" id="UP000014500">
    <property type="component" value="Unassembled WGS sequence"/>
</dbReference>
<dbReference type="OMA" id="DCGIWFR"/>
<dbReference type="GO" id="GO:0030154">
    <property type="term" value="P:cell differentiation"/>
    <property type="evidence" value="ECO:0007669"/>
    <property type="project" value="UniProtKB-ARBA"/>
</dbReference>
<feature type="domain" description="CCHC FOG-type" evidence="15">
    <location>
        <begin position="376"/>
        <end position="409"/>
    </location>
</feature>
<evidence type="ECO:0000256" key="13">
    <source>
        <dbReference type="SAM" id="MobiDB-lite"/>
    </source>
</evidence>
<dbReference type="PROSITE" id="PS00028">
    <property type="entry name" value="ZINC_FINGER_C2H2_1"/>
    <property type="match status" value="2"/>
</dbReference>
<evidence type="ECO:0000256" key="10">
    <source>
        <dbReference type="ARBA" id="ARBA00023163"/>
    </source>
</evidence>
<evidence type="ECO:0000259" key="15">
    <source>
        <dbReference type="PROSITE" id="PS51810"/>
    </source>
</evidence>
<keyword evidence="6" id="KW-0862">Zinc</keyword>
<proteinExistence type="predicted"/>
<dbReference type="PhylomeDB" id="T1IRZ0"/>
<dbReference type="eggNOG" id="ENOG502QQZP">
    <property type="taxonomic scope" value="Eukaryota"/>
</dbReference>
<keyword evidence="11" id="KW-0539">Nucleus</keyword>
<comment type="subcellular location">
    <subcellularLocation>
        <location evidence="1">Nucleus</location>
    </subcellularLocation>
</comment>
<keyword evidence="2" id="KW-0678">Repressor</keyword>
<evidence type="ECO:0008006" key="18">
    <source>
        <dbReference type="Google" id="ProtNLM"/>
    </source>
</evidence>
<dbReference type="HOGENOM" id="CLU_425751_0_0_1"/>
<feature type="region of interest" description="Disordered" evidence="13">
    <location>
        <begin position="619"/>
        <end position="646"/>
    </location>
</feature>
<evidence type="ECO:0000313" key="16">
    <source>
        <dbReference type="EnsemblMetazoa" id="SMAR003842-PA"/>
    </source>
</evidence>
<feature type="compositionally biased region" description="Low complexity" evidence="13">
    <location>
        <begin position="728"/>
        <end position="744"/>
    </location>
</feature>
<dbReference type="InterPro" id="IPR013087">
    <property type="entry name" value="Znf_C2H2_type"/>
</dbReference>
<feature type="domain" description="C2H2-type" evidence="14">
    <location>
        <begin position="476"/>
        <end position="503"/>
    </location>
</feature>
<feature type="region of interest" description="Disordered" evidence="13">
    <location>
        <begin position="678"/>
        <end position="744"/>
    </location>
</feature>
<protein>
    <recommendedName>
        <fullName evidence="18">Zinc finger protein ush</fullName>
    </recommendedName>
</protein>
<evidence type="ECO:0000313" key="17">
    <source>
        <dbReference type="Proteomes" id="UP000014500"/>
    </source>
</evidence>
<feature type="compositionally biased region" description="Basic and acidic residues" evidence="13">
    <location>
        <begin position="33"/>
        <end position="42"/>
    </location>
</feature>
<dbReference type="GO" id="GO:0008270">
    <property type="term" value="F:zinc ion binding"/>
    <property type="evidence" value="ECO:0007669"/>
    <property type="project" value="UniProtKB-KW"/>
</dbReference>
<keyword evidence="17" id="KW-1185">Reference proteome</keyword>
<feature type="compositionally biased region" description="Polar residues" evidence="13">
    <location>
        <begin position="620"/>
        <end position="630"/>
    </location>
</feature>
<dbReference type="PANTHER" id="PTHR12958">
    <property type="entry name" value="FRIEND OF GATA2-RELATED"/>
    <property type="match status" value="1"/>
</dbReference>
<name>T1IRZ0_STRMM</name>
<dbReference type="Pfam" id="PF25445">
    <property type="entry name" value="CCHC_ZFPM2"/>
    <property type="match status" value="2"/>
</dbReference>
<dbReference type="AlphaFoldDB" id="T1IRZ0"/>
<evidence type="ECO:0000259" key="14">
    <source>
        <dbReference type="PROSITE" id="PS50157"/>
    </source>
</evidence>
<evidence type="ECO:0000256" key="5">
    <source>
        <dbReference type="ARBA" id="ARBA00022771"/>
    </source>
</evidence>
<feature type="region of interest" description="Disordered" evidence="13">
    <location>
        <begin position="33"/>
        <end position="91"/>
    </location>
</feature>
<dbReference type="PROSITE" id="PS50157">
    <property type="entry name" value="ZINC_FINGER_C2H2_2"/>
    <property type="match status" value="3"/>
</dbReference>
<keyword evidence="10" id="KW-0804">Transcription</keyword>
<reference evidence="17" key="1">
    <citation type="submission" date="2011-05" db="EMBL/GenBank/DDBJ databases">
        <authorList>
            <person name="Richards S.R."/>
            <person name="Qu J."/>
            <person name="Jiang H."/>
            <person name="Jhangiani S.N."/>
            <person name="Agravi P."/>
            <person name="Goodspeed R."/>
            <person name="Gross S."/>
            <person name="Mandapat C."/>
            <person name="Jackson L."/>
            <person name="Mathew T."/>
            <person name="Pu L."/>
            <person name="Thornton R."/>
            <person name="Saada N."/>
            <person name="Wilczek-Boney K.B."/>
            <person name="Lee S."/>
            <person name="Kovar C."/>
            <person name="Wu Y."/>
            <person name="Scherer S.E."/>
            <person name="Worley K.C."/>
            <person name="Muzny D.M."/>
            <person name="Gibbs R."/>
        </authorList>
    </citation>
    <scope>NUCLEOTIDE SEQUENCE</scope>
    <source>
        <strain evidence="17">Brora</strain>
    </source>
</reference>
<evidence type="ECO:0000256" key="7">
    <source>
        <dbReference type="ARBA" id="ARBA00023015"/>
    </source>
</evidence>
<sequence>MLKDPISLKLFLDLLIRLAVIQIRQIIHMRNKGECNGERNDDNYNSSTDDSCEKVKQETADEDSASENKNSKVRNSSPQSDDKGHPPNKCQRTGKAYVCSVCSYLCDKKATLTRHLHTHHDNSSALENMTGDLGTVPVPASARYCSNCDIQFSSMKTFQVHKQFYCNTRHVQRSLQSSPQNQMSSAAVNESKSRVAVSPPSGGIMMSQPMLAIPSNPVILVPCSYVPGTNLVQAAGLVPAGNLLLPNGNLSTASMVPTFTVLAPAAAASSSTSPSYGRNADMVQSVPAMSSSSPPDRSRSPGRTKLLTQNTSSCSEQPLDLSVKRKELVDEEDVNRSGDESAAESRVSSPKVCSPHHKHATPSSPGVEGESQVTKSVKSAVNKCKECNIVFYLHENYLAHKRHYCGGGGRKPVASLSSTADDAACEESVPSCEGGETENVVRTRILTPHTPNHQVATGSLIDGSSGSQGPKTMYQFFCFACGIKFTSLDNLSAHQTYYCPKREKLNVSENVVIKGSAVIKCPQSQSAFATTEKALAASAAPGWRCPYCHVLLPTIGAAQKHIETHAGIKAFRCMLCGYRGNTLRGMRTHIRMHFEKGSDVTEESFIACMVNDDVVVMPTPATNEDATGDSSGEDKSASASAIGALDAKDKPPTHFCDLCGYSSTYKGNVVRHMRLVHKDNSASRGGTPEPSENGTSDGTEPGKENLEVGNEQSSNTSPVTSGNTTPPVVAATSPSNATSNAPPAVVKRVGSKYCKSCDISFTYLSTFIAHKKYYCASHATENVTAETPF</sequence>
<keyword evidence="9" id="KW-0010">Activator</keyword>
<accession>T1IRZ0</accession>
<dbReference type="EMBL" id="JH431402">
    <property type="status" value="NOT_ANNOTATED_CDS"/>
    <property type="molecule type" value="Genomic_DNA"/>
</dbReference>
<evidence type="ECO:0000256" key="9">
    <source>
        <dbReference type="ARBA" id="ARBA00023159"/>
    </source>
</evidence>
<reference evidence="16" key="2">
    <citation type="submission" date="2015-02" db="UniProtKB">
        <authorList>
            <consortium name="EnsemblMetazoa"/>
        </authorList>
    </citation>
    <scope>IDENTIFICATION</scope>
</reference>